<name>A0ABP8AAT2_9SPHI</name>
<dbReference type="Proteomes" id="UP001500167">
    <property type="component" value="Unassembled WGS sequence"/>
</dbReference>
<evidence type="ECO:0000313" key="1">
    <source>
        <dbReference type="EMBL" id="GAA4180912.1"/>
    </source>
</evidence>
<gene>
    <name evidence="1" type="ORF">GCM10022218_35870</name>
</gene>
<protein>
    <submittedName>
        <fullName evidence="1">Uncharacterized protein</fullName>
    </submittedName>
</protein>
<keyword evidence="2" id="KW-1185">Reference proteome</keyword>
<dbReference type="EMBL" id="BAAAZK010000007">
    <property type="protein sequence ID" value="GAA4180912.1"/>
    <property type="molecule type" value="Genomic_DNA"/>
</dbReference>
<accession>A0ABP8AAT2</accession>
<organism evidence="1 2">
    <name type="scientific">Sphingobacterium ginsenosidimutans</name>
    <dbReference type="NCBI Taxonomy" id="687845"/>
    <lineage>
        <taxon>Bacteria</taxon>
        <taxon>Pseudomonadati</taxon>
        <taxon>Bacteroidota</taxon>
        <taxon>Sphingobacteriia</taxon>
        <taxon>Sphingobacteriales</taxon>
        <taxon>Sphingobacteriaceae</taxon>
        <taxon>Sphingobacterium</taxon>
    </lineage>
</organism>
<comment type="caution">
    <text evidence="1">The sequence shown here is derived from an EMBL/GenBank/DDBJ whole genome shotgun (WGS) entry which is preliminary data.</text>
</comment>
<proteinExistence type="predicted"/>
<reference evidence="2" key="1">
    <citation type="journal article" date="2019" name="Int. J. Syst. Evol. Microbiol.">
        <title>The Global Catalogue of Microorganisms (GCM) 10K type strain sequencing project: providing services to taxonomists for standard genome sequencing and annotation.</title>
        <authorList>
            <consortium name="The Broad Institute Genomics Platform"/>
            <consortium name="The Broad Institute Genome Sequencing Center for Infectious Disease"/>
            <person name="Wu L."/>
            <person name="Ma J."/>
        </authorList>
    </citation>
    <scope>NUCLEOTIDE SEQUENCE [LARGE SCALE GENOMIC DNA]</scope>
    <source>
        <strain evidence="2">JCM 16722</strain>
    </source>
</reference>
<evidence type="ECO:0000313" key="2">
    <source>
        <dbReference type="Proteomes" id="UP001500167"/>
    </source>
</evidence>
<sequence length="53" mass="6242">MTTEGLDQIWTKKLNVKPEVGYINAFDFNKGEPTRMKGLELKTENHILWEYIT</sequence>